<evidence type="ECO:0000259" key="5">
    <source>
        <dbReference type="Pfam" id="PF02775"/>
    </source>
</evidence>
<dbReference type="InterPro" id="IPR012000">
    <property type="entry name" value="Thiamin_PyroP_enz_cen_dom"/>
</dbReference>
<dbReference type="GO" id="GO:0050660">
    <property type="term" value="F:flavin adenine dinucleotide binding"/>
    <property type="evidence" value="ECO:0007669"/>
    <property type="project" value="TreeGrafter"/>
</dbReference>
<dbReference type="Pfam" id="PF02775">
    <property type="entry name" value="TPP_enzyme_C"/>
    <property type="match status" value="1"/>
</dbReference>
<keyword evidence="2 3" id="KW-0786">Thiamine pyrophosphate</keyword>
<dbReference type="InterPro" id="IPR011766">
    <property type="entry name" value="TPP_enzyme_TPP-bd"/>
</dbReference>
<dbReference type="InterPro" id="IPR000399">
    <property type="entry name" value="TPP-bd_CS"/>
</dbReference>
<sequence>MKPVDALLAVLRDEGVDKVFGNPGTTELPLLDALVDAPDIDYVLGVQEGSVVAMADGYARMTGRPAFVNLHVAAGLANGLVGLLNAGRSRTPLVVTAGQQDRRHLVEDPMLAGDLVGIAGPVVKQAFDVQHAHDLPVLLRRAFRLAVRPPAGPVFLSLPMDLLAETTDVDLPARSVIAPPAPAGGLAEAAALLAGAHNPAIVAGDGVGRDDAVAELVAVAEALGATTFHQPMNDGVCFPTTHPLHAGVLDPVNARVREALAGHDVVFVVGCHAFTPHHYTPGGAIPDGTRVLQLDSDPAEPGRTFPVDLGLTGGVKPSLDRLARLLHGRVPDAAARLDVIARRHEARWTELDRAARAARGPAPLDPLAVAHAIATGLPPDAVLVEEAITTGAQLRRVLRQTRPRSYVHTVGGGLGSGIGAAVGARMGAPHRPVVAVLGDGCTLFGLQGLWSAARYRVPVTFLVMNNGEYRTLKETLDSWGSRATRVGEYAGLDLGELDFTRAAGFFGVAAIRAGHTDDVVDAVARSAHLDAPLLVDVPITGHTRRGTR</sequence>
<evidence type="ECO:0000256" key="2">
    <source>
        <dbReference type="ARBA" id="ARBA00023052"/>
    </source>
</evidence>
<dbReference type="GO" id="GO:0000287">
    <property type="term" value="F:magnesium ion binding"/>
    <property type="evidence" value="ECO:0007669"/>
    <property type="project" value="InterPro"/>
</dbReference>
<dbReference type="Gene3D" id="3.40.50.1220">
    <property type="entry name" value="TPP-binding domain"/>
    <property type="match status" value="1"/>
</dbReference>
<comment type="caution">
    <text evidence="7">The sequence shown here is derived from an EMBL/GenBank/DDBJ whole genome shotgun (WGS) entry which is preliminary data.</text>
</comment>
<dbReference type="AlphaFoldDB" id="A0A2T0T6K5"/>
<dbReference type="PROSITE" id="PS00187">
    <property type="entry name" value="TPP_ENZYMES"/>
    <property type="match status" value="1"/>
</dbReference>
<gene>
    <name evidence="7" type="ORF">CLV43_10537</name>
</gene>
<keyword evidence="8" id="KW-1185">Reference proteome</keyword>
<name>A0A2T0T6K5_9PSEU</name>
<dbReference type="EMBL" id="PVTF01000005">
    <property type="protein sequence ID" value="PRY41279.1"/>
    <property type="molecule type" value="Genomic_DNA"/>
</dbReference>
<dbReference type="PANTHER" id="PTHR18968:SF133">
    <property type="entry name" value="BENZOYLFORMATE DECARBOXYLASE"/>
    <property type="match status" value="1"/>
</dbReference>
<dbReference type="Gene3D" id="3.40.50.970">
    <property type="match status" value="2"/>
</dbReference>
<dbReference type="InterPro" id="IPR045229">
    <property type="entry name" value="TPP_enz"/>
</dbReference>
<dbReference type="Pfam" id="PF02776">
    <property type="entry name" value="TPP_enzyme_N"/>
    <property type="match status" value="1"/>
</dbReference>
<protein>
    <submittedName>
        <fullName evidence="7">Benzoylformate decarboxylase</fullName>
    </submittedName>
</protein>
<dbReference type="InterPro" id="IPR029061">
    <property type="entry name" value="THDP-binding"/>
</dbReference>
<comment type="similarity">
    <text evidence="1 3">Belongs to the TPP enzyme family.</text>
</comment>
<feature type="domain" description="Thiamine pyrophosphate enzyme TPP-binding" evidence="5">
    <location>
        <begin position="394"/>
        <end position="537"/>
    </location>
</feature>
<dbReference type="RefSeq" id="WP_106188332.1">
    <property type="nucleotide sequence ID" value="NZ_PVTF01000005.1"/>
</dbReference>
<dbReference type="CDD" id="cd07035">
    <property type="entry name" value="TPP_PYR_POX_like"/>
    <property type="match status" value="1"/>
</dbReference>
<dbReference type="SUPFAM" id="SSF52467">
    <property type="entry name" value="DHS-like NAD/FAD-binding domain"/>
    <property type="match status" value="1"/>
</dbReference>
<dbReference type="GO" id="GO:0003984">
    <property type="term" value="F:acetolactate synthase activity"/>
    <property type="evidence" value="ECO:0007669"/>
    <property type="project" value="TreeGrafter"/>
</dbReference>
<organism evidence="7 8">
    <name type="scientific">Umezawaea tangerina</name>
    <dbReference type="NCBI Taxonomy" id="84725"/>
    <lineage>
        <taxon>Bacteria</taxon>
        <taxon>Bacillati</taxon>
        <taxon>Actinomycetota</taxon>
        <taxon>Actinomycetes</taxon>
        <taxon>Pseudonocardiales</taxon>
        <taxon>Pseudonocardiaceae</taxon>
        <taxon>Umezawaea</taxon>
    </lineage>
</organism>
<accession>A0A2T0T6K5</accession>
<evidence type="ECO:0000313" key="8">
    <source>
        <dbReference type="Proteomes" id="UP000239494"/>
    </source>
</evidence>
<proteinExistence type="inferred from homology"/>
<feature type="domain" description="Thiamine pyrophosphate enzyme N-terminal TPP-binding" evidence="6">
    <location>
        <begin position="3"/>
        <end position="105"/>
    </location>
</feature>
<reference evidence="7 8" key="1">
    <citation type="submission" date="2018-03" db="EMBL/GenBank/DDBJ databases">
        <title>Genomic Encyclopedia of Archaeal and Bacterial Type Strains, Phase II (KMG-II): from individual species to whole genera.</title>
        <authorList>
            <person name="Goeker M."/>
        </authorList>
    </citation>
    <scope>NUCLEOTIDE SEQUENCE [LARGE SCALE GENOMIC DNA]</scope>
    <source>
        <strain evidence="7 8">DSM 44720</strain>
    </source>
</reference>
<evidence type="ECO:0000256" key="3">
    <source>
        <dbReference type="RuleBase" id="RU362132"/>
    </source>
</evidence>
<feature type="domain" description="Thiamine pyrophosphate enzyme central" evidence="4">
    <location>
        <begin position="186"/>
        <end position="322"/>
    </location>
</feature>
<evidence type="ECO:0000256" key="1">
    <source>
        <dbReference type="ARBA" id="ARBA00007812"/>
    </source>
</evidence>
<dbReference type="InterPro" id="IPR012001">
    <property type="entry name" value="Thiamin_PyroP_enz_TPP-bd_dom"/>
</dbReference>
<evidence type="ECO:0000259" key="4">
    <source>
        <dbReference type="Pfam" id="PF00205"/>
    </source>
</evidence>
<evidence type="ECO:0000313" key="7">
    <source>
        <dbReference type="EMBL" id="PRY41279.1"/>
    </source>
</evidence>
<evidence type="ECO:0000259" key="6">
    <source>
        <dbReference type="Pfam" id="PF02776"/>
    </source>
</evidence>
<dbReference type="SUPFAM" id="SSF52518">
    <property type="entry name" value="Thiamin diphosphate-binding fold (THDP-binding)"/>
    <property type="match status" value="2"/>
</dbReference>
<dbReference type="OrthoDB" id="2443624at2"/>
<dbReference type="PANTHER" id="PTHR18968">
    <property type="entry name" value="THIAMINE PYROPHOSPHATE ENZYMES"/>
    <property type="match status" value="1"/>
</dbReference>
<dbReference type="GO" id="GO:0030976">
    <property type="term" value="F:thiamine pyrophosphate binding"/>
    <property type="evidence" value="ECO:0007669"/>
    <property type="project" value="InterPro"/>
</dbReference>
<dbReference type="InterPro" id="IPR029035">
    <property type="entry name" value="DHS-like_NAD/FAD-binding_dom"/>
</dbReference>
<dbReference type="CDD" id="cd02002">
    <property type="entry name" value="TPP_BFDC"/>
    <property type="match status" value="1"/>
</dbReference>
<dbReference type="Pfam" id="PF00205">
    <property type="entry name" value="TPP_enzyme_M"/>
    <property type="match status" value="1"/>
</dbReference>
<dbReference type="Proteomes" id="UP000239494">
    <property type="component" value="Unassembled WGS sequence"/>
</dbReference>